<reference evidence="2" key="2">
    <citation type="submission" date="2015-03" db="UniProtKB">
        <authorList>
            <consortium name="EnsemblPlants"/>
        </authorList>
    </citation>
    <scope>IDENTIFICATION</scope>
</reference>
<sequence>MSVTSTVHSLCQSFHSCSICWPSSSKQHPRLSRQKNPSHQNYVQSTVVAEVVDHRGVSPSRRGSRVLHEGAESCTTTVMSR</sequence>
<feature type="compositionally biased region" description="Polar residues" evidence="1">
    <location>
        <begin position="34"/>
        <end position="47"/>
    </location>
</feature>
<feature type="region of interest" description="Disordered" evidence="1">
    <location>
        <begin position="22"/>
        <end position="81"/>
    </location>
</feature>
<organism evidence="2">
    <name type="scientific">Oryza barthii</name>
    <dbReference type="NCBI Taxonomy" id="65489"/>
    <lineage>
        <taxon>Eukaryota</taxon>
        <taxon>Viridiplantae</taxon>
        <taxon>Streptophyta</taxon>
        <taxon>Embryophyta</taxon>
        <taxon>Tracheophyta</taxon>
        <taxon>Spermatophyta</taxon>
        <taxon>Magnoliopsida</taxon>
        <taxon>Liliopsida</taxon>
        <taxon>Poales</taxon>
        <taxon>Poaceae</taxon>
        <taxon>BOP clade</taxon>
        <taxon>Oryzoideae</taxon>
        <taxon>Oryzeae</taxon>
        <taxon>Oryzinae</taxon>
        <taxon>Oryza</taxon>
    </lineage>
</organism>
<proteinExistence type="predicted"/>
<name>A0A0D3EZR5_9ORYZ</name>
<evidence type="ECO:0000313" key="3">
    <source>
        <dbReference type="Proteomes" id="UP000026960"/>
    </source>
</evidence>
<dbReference type="Proteomes" id="UP000026960">
    <property type="component" value="Chromosome 2"/>
</dbReference>
<dbReference type="Gramene" id="OBART02G01030.2">
    <property type="protein sequence ID" value="OBART02G01030.2"/>
    <property type="gene ID" value="OBART02G01030"/>
</dbReference>
<evidence type="ECO:0000256" key="1">
    <source>
        <dbReference type="SAM" id="MobiDB-lite"/>
    </source>
</evidence>
<evidence type="ECO:0000313" key="2">
    <source>
        <dbReference type="EnsemblPlants" id="OBART02G01030.2"/>
    </source>
</evidence>
<keyword evidence="3" id="KW-1185">Reference proteome</keyword>
<accession>A0A0D3EZR5</accession>
<protein>
    <submittedName>
        <fullName evidence="2">Uncharacterized protein</fullName>
    </submittedName>
</protein>
<dbReference type="AlphaFoldDB" id="A0A0D3EZR5"/>
<reference evidence="2" key="1">
    <citation type="journal article" date="2009" name="Rice">
        <title>De Novo Next Generation Sequencing of Plant Genomes.</title>
        <authorList>
            <person name="Rounsley S."/>
            <person name="Marri P.R."/>
            <person name="Yu Y."/>
            <person name="He R."/>
            <person name="Sisneros N."/>
            <person name="Goicoechea J.L."/>
            <person name="Lee S.J."/>
            <person name="Angelova A."/>
            <person name="Kudrna D."/>
            <person name="Luo M."/>
            <person name="Affourtit J."/>
            <person name="Desany B."/>
            <person name="Knight J."/>
            <person name="Niazi F."/>
            <person name="Egholm M."/>
            <person name="Wing R.A."/>
        </authorList>
    </citation>
    <scope>NUCLEOTIDE SEQUENCE [LARGE SCALE GENOMIC DNA]</scope>
    <source>
        <strain evidence="2">cv. IRGC 105608</strain>
    </source>
</reference>
<dbReference type="EnsemblPlants" id="OBART02G01030.2">
    <property type="protein sequence ID" value="OBART02G01030.2"/>
    <property type="gene ID" value="OBART02G01030"/>
</dbReference>
<dbReference type="HOGENOM" id="CLU_2577615_0_0_1"/>